<accession>A0A4Y7SP22</accession>
<feature type="compositionally biased region" description="Basic residues" evidence="1">
    <location>
        <begin position="80"/>
        <end position="93"/>
    </location>
</feature>
<gene>
    <name evidence="2" type="ORF">FA13DRAFT_1798435</name>
</gene>
<comment type="caution">
    <text evidence="2">The sequence shown here is derived from an EMBL/GenBank/DDBJ whole genome shotgun (WGS) entry which is preliminary data.</text>
</comment>
<evidence type="ECO:0000313" key="2">
    <source>
        <dbReference type="EMBL" id="TEB23009.1"/>
    </source>
</evidence>
<dbReference type="OrthoDB" id="2839137at2759"/>
<feature type="compositionally biased region" description="Basic residues" evidence="1">
    <location>
        <begin position="28"/>
        <end position="37"/>
    </location>
</feature>
<feature type="compositionally biased region" description="Basic residues" evidence="1">
    <location>
        <begin position="49"/>
        <end position="69"/>
    </location>
</feature>
<dbReference type="Proteomes" id="UP000298030">
    <property type="component" value="Unassembled WGS sequence"/>
</dbReference>
<protein>
    <submittedName>
        <fullName evidence="2">Uncharacterized protein</fullName>
    </submittedName>
</protein>
<evidence type="ECO:0000313" key="3">
    <source>
        <dbReference type="Proteomes" id="UP000298030"/>
    </source>
</evidence>
<dbReference type="EMBL" id="QPFP01000083">
    <property type="protein sequence ID" value="TEB23009.1"/>
    <property type="molecule type" value="Genomic_DNA"/>
</dbReference>
<keyword evidence="3" id="KW-1185">Reference proteome</keyword>
<organism evidence="2 3">
    <name type="scientific">Coprinellus micaceus</name>
    <name type="common">Glistening ink-cap mushroom</name>
    <name type="synonym">Coprinus micaceus</name>
    <dbReference type="NCBI Taxonomy" id="71717"/>
    <lineage>
        <taxon>Eukaryota</taxon>
        <taxon>Fungi</taxon>
        <taxon>Dikarya</taxon>
        <taxon>Basidiomycota</taxon>
        <taxon>Agaricomycotina</taxon>
        <taxon>Agaricomycetes</taxon>
        <taxon>Agaricomycetidae</taxon>
        <taxon>Agaricales</taxon>
        <taxon>Agaricineae</taxon>
        <taxon>Psathyrellaceae</taxon>
        <taxon>Coprinellus</taxon>
    </lineage>
</organism>
<name>A0A4Y7SP22_COPMI</name>
<reference evidence="2 3" key="1">
    <citation type="journal article" date="2019" name="Nat. Ecol. Evol.">
        <title>Megaphylogeny resolves global patterns of mushroom evolution.</title>
        <authorList>
            <person name="Varga T."/>
            <person name="Krizsan K."/>
            <person name="Foldi C."/>
            <person name="Dima B."/>
            <person name="Sanchez-Garcia M."/>
            <person name="Sanchez-Ramirez S."/>
            <person name="Szollosi G.J."/>
            <person name="Szarkandi J.G."/>
            <person name="Papp V."/>
            <person name="Albert L."/>
            <person name="Andreopoulos W."/>
            <person name="Angelini C."/>
            <person name="Antonin V."/>
            <person name="Barry K.W."/>
            <person name="Bougher N.L."/>
            <person name="Buchanan P."/>
            <person name="Buyck B."/>
            <person name="Bense V."/>
            <person name="Catcheside P."/>
            <person name="Chovatia M."/>
            <person name="Cooper J."/>
            <person name="Damon W."/>
            <person name="Desjardin D."/>
            <person name="Finy P."/>
            <person name="Geml J."/>
            <person name="Haridas S."/>
            <person name="Hughes K."/>
            <person name="Justo A."/>
            <person name="Karasinski D."/>
            <person name="Kautmanova I."/>
            <person name="Kiss B."/>
            <person name="Kocsube S."/>
            <person name="Kotiranta H."/>
            <person name="LaButti K.M."/>
            <person name="Lechner B.E."/>
            <person name="Liimatainen K."/>
            <person name="Lipzen A."/>
            <person name="Lukacs Z."/>
            <person name="Mihaltcheva S."/>
            <person name="Morgado L.N."/>
            <person name="Niskanen T."/>
            <person name="Noordeloos M.E."/>
            <person name="Ohm R.A."/>
            <person name="Ortiz-Santana B."/>
            <person name="Ovrebo C."/>
            <person name="Racz N."/>
            <person name="Riley R."/>
            <person name="Savchenko A."/>
            <person name="Shiryaev A."/>
            <person name="Soop K."/>
            <person name="Spirin V."/>
            <person name="Szebenyi C."/>
            <person name="Tomsovsky M."/>
            <person name="Tulloss R.E."/>
            <person name="Uehling J."/>
            <person name="Grigoriev I.V."/>
            <person name="Vagvolgyi C."/>
            <person name="Papp T."/>
            <person name="Martin F.M."/>
            <person name="Miettinen O."/>
            <person name="Hibbett D.S."/>
            <person name="Nagy L.G."/>
        </authorList>
    </citation>
    <scope>NUCLEOTIDE SEQUENCE [LARGE SCALE GENOMIC DNA]</scope>
    <source>
        <strain evidence="2 3">FP101781</strain>
    </source>
</reference>
<proteinExistence type="predicted"/>
<sequence length="696" mass="79553">MFSLKAIFTSFPGIILRQAHSAPSSRLHLAKPRRIRPPKTYTFAGKPTKSAKHVKPQKPPKPKPHRRRTLPKEPELSARWKPKPIRLRGRPVKKGVSSLNPHKLVSSDWQDLSDRYCVRPRFDQLSGRSAYETGKPVHGIYFRDVQRFPPNTKGFFYFDRPSPLPHPAAGHLRFRVVPEAKPALFASGHDLFDVQTGSVWEKHLVRMKTNATDRHLYDAILREGLITPGEDRRITQMLAKDISSPVRGSRFPVLNSILDPFHVDFSVTSFRLTVLDPDLIYEINSAHRWANNTKGPIPSPYSGIGLCDFVLLDKRDSPMHLGIRLIKYTVPPKPESSLKQEVGGLVKKYTFKRWSSTSSRIYHTLPTPSSYSPSNLRTEDYRDLSNLKAFKFSKRENNRLLYYQSTGGQIMPYPPNTKGFFYLYRPVPASSFVDGATGTVERPVHVASGELRFRVTETSDPKRFDEGRDLLTPKGSPWRIHLLNICEAPDFQAEYERMLSDKERADIDAFLTRSRQHPGHWERAKHASKILNSIHEPFLVNFKKGSLHLILLDPDYVARLNFFHWLTVQPKSGPAPWDPAMYSHPYSGKAFVHFDVVYSQRKNAAPILKPALRLLEWVEPPNPDDIAFQKEGELVQKWDPVQRQERVWVAKNPKVIPDASFRQLVLERSAVAETTGESGGKQDAPFASLERLTIRI</sequence>
<dbReference type="AlphaFoldDB" id="A0A4Y7SP22"/>
<feature type="region of interest" description="Disordered" evidence="1">
    <location>
        <begin position="21"/>
        <end position="99"/>
    </location>
</feature>
<evidence type="ECO:0000256" key="1">
    <source>
        <dbReference type="SAM" id="MobiDB-lite"/>
    </source>
</evidence>